<dbReference type="EMBL" id="MN740407">
    <property type="protein sequence ID" value="QHU05090.1"/>
    <property type="molecule type" value="Genomic_DNA"/>
</dbReference>
<evidence type="ECO:0000256" key="2">
    <source>
        <dbReference type="ARBA" id="ARBA00022692"/>
    </source>
</evidence>
<dbReference type="PANTHER" id="PTHR21461">
    <property type="entry name" value="GLYCOSYLTRANSFERASE FAMILY 92 PROTEIN"/>
    <property type="match status" value="1"/>
</dbReference>
<dbReference type="Pfam" id="PF13704">
    <property type="entry name" value="Glyco_tranf_2_4"/>
    <property type="match status" value="1"/>
</dbReference>
<organism evidence="4">
    <name type="scientific">viral metagenome</name>
    <dbReference type="NCBI Taxonomy" id="1070528"/>
    <lineage>
        <taxon>unclassified sequences</taxon>
        <taxon>metagenomes</taxon>
        <taxon>organismal metagenomes</taxon>
    </lineage>
</organism>
<dbReference type="PANTHER" id="PTHR21461:SF69">
    <property type="entry name" value="GLYCOSYLTRANSFERASE FAMILY 92 PROTEIN"/>
    <property type="match status" value="1"/>
</dbReference>
<comment type="subcellular location">
    <subcellularLocation>
        <location evidence="1">Membrane</location>
        <topology evidence="1">Single-pass membrane protein</topology>
    </subcellularLocation>
</comment>
<protein>
    <submittedName>
        <fullName evidence="4">Uncharacterized protein</fullName>
    </submittedName>
</protein>
<dbReference type="Gene3D" id="3.90.550.20">
    <property type="match status" value="1"/>
</dbReference>
<dbReference type="SUPFAM" id="SSF53448">
    <property type="entry name" value="Nucleotide-diphospho-sugar transferases"/>
    <property type="match status" value="2"/>
</dbReference>
<dbReference type="InterPro" id="IPR029044">
    <property type="entry name" value="Nucleotide-diphossugar_trans"/>
</dbReference>
<keyword evidence="3" id="KW-0472">Membrane</keyword>
<keyword evidence="2" id="KW-0812">Transmembrane</keyword>
<name>A0A6C0JK10_9ZZZZ</name>
<dbReference type="Pfam" id="PF05704">
    <property type="entry name" value="Caps_synth"/>
    <property type="match status" value="1"/>
</dbReference>
<proteinExistence type="predicted"/>
<dbReference type="GO" id="GO:0005737">
    <property type="term" value="C:cytoplasm"/>
    <property type="evidence" value="ECO:0007669"/>
    <property type="project" value="TreeGrafter"/>
</dbReference>
<evidence type="ECO:0000256" key="3">
    <source>
        <dbReference type="ARBA" id="ARBA00022989"/>
    </source>
</evidence>
<dbReference type="InterPro" id="IPR008441">
    <property type="entry name" value="AfumC-like_glycosyl_Trfase"/>
</dbReference>
<accession>A0A6C0JK10</accession>
<evidence type="ECO:0000313" key="4">
    <source>
        <dbReference type="EMBL" id="QHU05090.1"/>
    </source>
</evidence>
<keyword evidence="3" id="KW-1133">Transmembrane helix</keyword>
<sequence>MVKCFCYWDSGYEKMPEMIKYIYNHNKEISEKYKFELILVTDENVKNYIYLPPGFMQFEANHKSDIVRIYCLHKFGGFWIDMDVILIKDLNLLWSALISSGKYAILDIELNSKIGCATMAMLANTVTSTFCYNYINVLLESYPMEQKIKWDFLGPANVKLLYLTMPENIILNNYEKVKRGCNFITWADKPGFSKEKWLLKTPESAKEFADKLDANVDCYYVITWTIYKKNDMSNNLIDQVFNNKRSVFYYLTMNETKRKEYESSLRYASIQDIINNKPLLLTQIIDNYLNQKPAEKPIIDKIPEKSKVVQGYAYHVSVAAVFKNETHALDEWIRHYLSIGIDHIYLINDFSTDAYKPIIAKYGNKITLFENNVITSEFGRQSLIYEKYLRPILGETEYMAIVDLDEFLYSPARLSFKDFFSKHDKYAQYTINWLIFGSNGYIDQPESLIDSFTMRAKTVNNDVINPYDFKSIVKTSKLIKFSVHSHECLGDTLFLGSESEEMVINHYIIQSLVFYMEVKCVRGCADNFQNCLNKQAVEEQRKNRKRFNFIDKLANEEVDDRLKLQK</sequence>
<evidence type="ECO:0000256" key="1">
    <source>
        <dbReference type="ARBA" id="ARBA00004167"/>
    </source>
</evidence>
<dbReference type="AlphaFoldDB" id="A0A6C0JK10"/>
<dbReference type="GO" id="GO:0016020">
    <property type="term" value="C:membrane"/>
    <property type="evidence" value="ECO:0007669"/>
    <property type="project" value="UniProtKB-SubCell"/>
</dbReference>
<dbReference type="GO" id="GO:0016757">
    <property type="term" value="F:glycosyltransferase activity"/>
    <property type="evidence" value="ECO:0007669"/>
    <property type="project" value="InterPro"/>
</dbReference>
<reference evidence="4" key="1">
    <citation type="journal article" date="2020" name="Nature">
        <title>Giant virus diversity and host interactions through global metagenomics.</title>
        <authorList>
            <person name="Schulz F."/>
            <person name="Roux S."/>
            <person name="Paez-Espino D."/>
            <person name="Jungbluth S."/>
            <person name="Walsh D.A."/>
            <person name="Denef V.J."/>
            <person name="McMahon K.D."/>
            <person name="Konstantinidis K.T."/>
            <person name="Eloe-Fadrosh E.A."/>
            <person name="Kyrpides N.C."/>
            <person name="Woyke T."/>
        </authorList>
    </citation>
    <scope>NUCLEOTIDE SEQUENCE</scope>
    <source>
        <strain evidence="4">GVMAG-M-3300027708-5</strain>
    </source>
</reference>